<name>A0ABQ3USB1_9CHLR</name>
<dbReference type="Proteomes" id="UP000654345">
    <property type="component" value="Unassembled WGS sequence"/>
</dbReference>
<dbReference type="EMBL" id="BNJG01000001">
    <property type="protein sequence ID" value="GHO55699.1"/>
    <property type="molecule type" value="Genomic_DNA"/>
</dbReference>
<reference evidence="4 5" key="1">
    <citation type="journal article" date="2021" name="Int. J. Syst. Evol. Microbiol.">
        <title>Reticulibacter mediterranei gen. nov., sp. nov., within the new family Reticulibacteraceae fam. nov., and Ktedonospora formicarum gen. nov., sp. nov., Ktedonobacter robiniae sp. nov., Dictyobacter formicarum sp. nov. and Dictyobacter arantiisoli sp. nov., belonging to the class Ktedonobacteria.</title>
        <authorList>
            <person name="Yabe S."/>
            <person name="Zheng Y."/>
            <person name="Wang C.M."/>
            <person name="Sakai Y."/>
            <person name="Abe K."/>
            <person name="Yokota A."/>
            <person name="Donadio S."/>
            <person name="Cavaletti L."/>
            <person name="Monciardini P."/>
        </authorList>
    </citation>
    <scope>NUCLEOTIDE SEQUENCE [LARGE SCALE GENOMIC DNA]</scope>
    <source>
        <strain evidence="4 5">SOSP1-30</strain>
    </source>
</reference>
<evidence type="ECO:0000313" key="5">
    <source>
        <dbReference type="Proteomes" id="UP000654345"/>
    </source>
</evidence>
<dbReference type="PANTHER" id="PTHR30483">
    <property type="entry name" value="LEUCINE-SPECIFIC-BINDING PROTEIN"/>
    <property type="match status" value="1"/>
</dbReference>
<evidence type="ECO:0000256" key="2">
    <source>
        <dbReference type="ARBA" id="ARBA00022729"/>
    </source>
</evidence>
<proteinExistence type="inferred from homology"/>
<dbReference type="Pfam" id="PF13458">
    <property type="entry name" value="Peripla_BP_6"/>
    <property type="match status" value="1"/>
</dbReference>
<dbReference type="InterPro" id="IPR028082">
    <property type="entry name" value="Peripla_BP_I"/>
</dbReference>
<comment type="caution">
    <text evidence="4">The sequence shown here is derived from an EMBL/GenBank/DDBJ whole genome shotgun (WGS) entry which is preliminary data.</text>
</comment>
<protein>
    <recommendedName>
        <fullName evidence="3">Leucine-binding protein domain-containing protein</fullName>
    </recommendedName>
</protein>
<sequence length="507" mass="57081">MFVGLVVAMVLIVVGGYHYIWPAPQSTVPPLLFSYSTPDGPIGISDGSYVFDVKTRNNQGHHNEALKQQAADAFRNQNFDQARQLWGQAISGDDSDDAEVLIYQENQRIINSGSPYITFIAVTQLTGSHEEYEIGREDLQGYYVAQKEFNSQANPFRVRLLIVNIGDQETYAQQVMDRILSSYQQDPTIKGVMGWPERTQRINSMLLTMCNKHIPIVTVSANDSRNSDSCNYNFSVAPTIDSQAATAVQYIKSVLKKKRVSIVYDPANEYSQSLYRSFIDDFRRNQPSDAAIVDRETYSIYSSNTLPGLLRATLRGKPDLIYFVGYPADLNTVIQSLPVSGDVDVMTANIIYQAPHFPKAQPVEHVRVYFTAFAYPDQWAILHLAQPDFTQEYINAYDPQQFHRGAYGYERANDSVMIAYDALKSLMVASKGFQNNRFPMDQLQRALFNSKYKGITGDIRYNQGSVDTKPVVVIQFTHGYNVFKGVDGCYDDNAQGGCFDVQNNGRP</sequence>
<keyword evidence="5" id="KW-1185">Reference proteome</keyword>
<evidence type="ECO:0000256" key="1">
    <source>
        <dbReference type="ARBA" id="ARBA00010062"/>
    </source>
</evidence>
<gene>
    <name evidence="4" type="ORF">KSB_41740</name>
</gene>
<dbReference type="InterPro" id="IPR051010">
    <property type="entry name" value="BCAA_transport"/>
</dbReference>
<feature type="domain" description="Leucine-binding protein" evidence="3">
    <location>
        <begin position="207"/>
        <end position="407"/>
    </location>
</feature>
<keyword evidence="2" id="KW-0732">Signal</keyword>
<dbReference type="PANTHER" id="PTHR30483:SF6">
    <property type="entry name" value="PERIPLASMIC BINDING PROTEIN OF ABC TRANSPORTER FOR NATURAL AMINO ACIDS"/>
    <property type="match status" value="1"/>
</dbReference>
<dbReference type="SUPFAM" id="SSF53822">
    <property type="entry name" value="Periplasmic binding protein-like I"/>
    <property type="match status" value="1"/>
</dbReference>
<comment type="similarity">
    <text evidence="1">Belongs to the leucine-binding protein family.</text>
</comment>
<dbReference type="InterPro" id="IPR028081">
    <property type="entry name" value="Leu-bd"/>
</dbReference>
<dbReference type="Gene3D" id="3.40.50.2300">
    <property type="match status" value="2"/>
</dbReference>
<organism evidence="4 5">
    <name type="scientific">Ktedonobacter robiniae</name>
    <dbReference type="NCBI Taxonomy" id="2778365"/>
    <lineage>
        <taxon>Bacteria</taxon>
        <taxon>Bacillati</taxon>
        <taxon>Chloroflexota</taxon>
        <taxon>Ktedonobacteria</taxon>
        <taxon>Ktedonobacterales</taxon>
        <taxon>Ktedonobacteraceae</taxon>
        <taxon>Ktedonobacter</taxon>
    </lineage>
</organism>
<accession>A0ABQ3USB1</accession>
<evidence type="ECO:0000259" key="3">
    <source>
        <dbReference type="Pfam" id="PF13458"/>
    </source>
</evidence>
<evidence type="ECO:0000313" key="4">
    <source>
        <dbReference type="EMBL" id="GHO55699.1"/>
    </source>
</evidence>